<name>A0A026WID8_OOCBI</name>
<evidence type="ECO:0000313" key="1">
    <source>
        <dbReference type="EMBL" id="EZA54869.1"/>
    </source>
</evidence>
<sequence length="101" mass="11659">MHTKQPFCLPANLSMDPGIPMNPPSWRWLPACSAPLSSLRPVDHPRLSYRHAWMDENAEVQSSGFCDGQEATRESRNFACDFPRQSFRDHNRDLRFCVILL</sequence>
<accession>A0A026WID8</accession>
<dbReference type="EMBL" id="KK107235">
    <property type="protein sequence ID" value="EZA54869.1"/>
    <property type="molecule type" value="Genomic_DNA"/>
</dbReference>
<dbReference type="AlphaFoldDB" id="A0A026WID8"/>
<protein>
    <submittedName>
        <fullName evidence="1">Uncharacterized protein</fullName>
    </submittedName>
</protein>
<organism evidence="1 2">
    <name type="scientific">Ooceraea biroi</name>
    <name type="common">Clonal raider ant</name>
    <name type="synonym">Cerapachys biroi</name>
    <dbReference type="NCBI Taxonomy" id="2015173"/>
    <lineage>
        <taxon>Eukaryota</taxon>
        <taxon>Metazoa</taxon>
        <taxon>Ecdysozoa</taxon>
        <taxon>Arthropoda</taxon>
        <taxon>Hexapoda</taxon>
        <taxon>Insecta</taxon>
        <taxon>Pterygota</taxon>
        <taxon>Neoptera</taxon>
        <taxon>Endopterygota</taxon>
        <taxon>Hymenoptera</taxon>
        <taxon>Apocrita</taxon>
        <taxon>Aculeata</taxon>
        <taxon>Formicoidea</taxon>
        <taxon>Formicidae</taxon>
        <taxon>Dorylinae</taxon>
        <taxon>Ooceraea</taxon>
    </lineage>
</organism>
<reference evidence="1 2" key="1">
    <citation type="journal article" date="2014" name="Curr. Biol.">
        <title>The genome of the clonal raider ant Cerapachys biroi.</title>
        <authorList>
            <person name="Oxley P.R."/>
            <person name="Ji L."/>
            <person name="Fetter-Pruneda I."/>
            <person name="McKenzie S.K."/>
            <person name="Li C."/>
            <person name="Hu H."/>
            <person name="Zhang G."/>
            <person name="Kronauer D.J."/>
        </authorList>
    </citation>
    <scope>NUCLEOTIDE SEQUENCE [LARGE SCALE GENOMIC DNA]</scope>
</reference>
<keyword evidence="2" id="KW-1185">Reference proteome</keyword>
<evidence type="ECO:0000313" key="2">
    <source>
        <dbReference type="Proteomes" id="UP000053097"/>
    </source>
</evidence>
<proteinExistence type="predicted"/>
<gene>
    <name evidence="1" type="ORF">X777_05372</name>
</gene>
<dbReference type="Proteomes" id="UP000053097">
    <property type="component" value="Unassembled WGS sequence"/>
</dbReference>